<dbReference type="AlphaFoldDB" id="A0A6A4PZB1"/>
<proteinExistence type="predicted"/>
<protein>
    <submittedName>
        <fullName evidence="1">Uncharacterized protein</fullName>
    </submittedName>
</protein>
<name>A0A6A4PZB1_LUPAL</name>
<sequence length="77" mass="8756">MFPILYLSAGTCTTLIIIGGTTARTFYEVVCGDACGSVKPMTTTEWYWCLLVQLLCYHSCQTRILLLEFLWLELLLL</sequence>
<evidence type="ECO:0000313" key="2">
    <source>
        <dbReference type="Proteomes" id="UP000447434"/>
    </source>
</evidence>
<evidence type="ECO:0000313" key="1">
    <source>
        <dbReference type="EMBL" id="KAE9606604.1"/>
    </source>
</evidence>
<accession>A0A6A4PZB1</accession>
<dbReference type="EMBL" id="WOCE01000009">
    <property type="protein sequence ID" value="KAE9606604.1"/>
    <property type="molecule type" value="Genomic_DNA"/>
</dbReference>
<reference evidence="2" key="1">
    <citation type="journal article" date="2020" name="Nat. Commun.">
        <title>Genome sequence of the cluster root forming white lupin.</title>
        <authorList>
            <person name="Hufnagel B."/>
            <person name="Marques A."/>
            <person name="Soriano A."/>
            <person name="Marques L."/>
            <person name="Divol F."/>
            <person name="Doumas P."/>
            <person name="Sallet E."/>
            <person name="Mancinotti D."/>
            <person name="Carrere S."/>
            <person name="Marande W."/>
            <person name="Arribat S."/>
            <person name="Keller J."/>
            <person name="Huneau C."/>
            <person name="Blein T."/>
            <person name="Aime D."/>
            <person name="Laguerre M."/>
            <person name="Taylor J."/>
            <person name="Schubert V."/>
            <person name="Nelson M."/>
            <person name="Geu-Flores F."/>
            <person name="Crespi M."/>
            <person name="Gallardo-Guerrero K."/>
            <person name="Delaux P.-M."/>
            <person name="Salse J."/>
            <person name="Berges H."/>
            <person name="Guyot R."/>
            <person name="Gouzy J."/>
            <person name="Peret B."/>
        </authorList>
    </citation>
    <scope>NUCLEOTIDE SEQUENCE [LARGE SCALE GENOMIC DNA]</scope>
    <source>
        <strain evidence="2">cv. Amiga</strain>
    </source>
</reference>
<dbReference type="Proteomes" id="UP000447434">
    <property type="component" value="Chromosome 9"/>
</dbReference>
<gene>
    <name evidence="1" type="ORF">Lalb_Chr09g0321371</name>
</gene>
<keyword evidence="2" id="KW-1185">Reference proteome</keyword>
<organism evidence="1 2">
    <name type="scientific">Lupinus albus</name>
    <name type="common">White lupine</name>
    <name type="synonym">Lupinus termis</name>
    <dbReference type="NCBI Taxonomy" id="3870"/>
    <lineage>
        <taxon>Eukaryota</taxon>
        <taxon>Viridiplantae</taxon>
        <taxon>Streptophyta</taxon>
        <taxon>Embryophyta</taxon>
        <taxon>Tracheophyta</taxon>
        <taxon>Spermatophyta</taxon>
        <taxon>Magnoliopsida</taxon>
        <taxon>eudicotyledons</taxon>
        <taxon>Gunneridae</taxon>
        <taxon>Pentapetalae</taxon>
        <taxon>rosids</taxon>
        <taxon>fabids</taxon>
        <taxon>Fabales</taxon>
        <taxon>Fabaceae</taxon>
        <taxon>Papilionoideae</taxon>
        <taxon>50 kb inversion clade</taxon>
        <taxon>genistoids sensu lato</taxon>
        <taxon>core genistoids</taxon>
        <taxon>Genisteae</taxon>
        <taxon>Lupinus</taxon>
    </lineage>
</organism>
<comment type="caution">
    <text evidence="1">The sequence shown here is derived from an EMBL/GenBank/DDBJ whole genome shotgun (WGS) entry which is preliminary data.</text>
</comment>